<accession>A0A395HLE4</accession>
<dbReference type="VEuPathDB" id="FungiDB:BO97DRAFT_428065"/>
<proteinExistence type="predicted"/>
<feature type="region of interest" description="Disordered" evidence="1">
    <location>
        <begin position="1"/>
        <end position="23"/>
    </location>
</feature>
<evidence type="ECO:0000313" key="3">
    <source>
        <dbReference type="Proteomes" id="UP000248961"/>
    </source>
</evidence>
<gene>
    <name evidence="2" type="ORF">BO97DRAFT_428065</name>
</gene>
<keyword evidence="3" id="KW-1185">Reference proteome</keyword>
<dbReference type="OrthoDB" id="2103397at2759"/>
<feature type="compositionally biased region" description="Basic and acidic residues" evidence="1">
    <location>
        <begin position="11"/>
        <end position="23"/>
    </location>
</feature>
<dbReference type="GeneID" id="37201542"/>
<name>A0A395HLE4_ASPHC</name>
<evidence type="ECO:0000256" key="1">
    <source>
        <dbReference type="SAM" id="MobiDB-lite"/>
    </source>
</evidence>
<dbReference type="Proteomes" id="UP000248961">
    <property type="component" value="Unassembled WGS sequence"/>
</dbReference>
<sequence length="204" mass="22257">MPPSHLLFPDARIRDQTSSSSHRDFDSTECAIFEKSFISKLADGAKKIKDIFTSKSKEPQGIPLERWNSTVKLIEELAERLVTKDGWKTIQFSELTITSRSGGQGSTLFFVPSSGKGCPLGPSGHEGAVGVRDHHDEQVPSERIAVRGVSNYTIWYHDQADPAGQLIVVEAKRAETLSAGLPQVLGYMGVTQIARGYEGKSLGV</sequence>
<reference evidence="2 3" key="1">
    <citation type="submission" date="2018-02" db="EMBL/GenBank/DDBJ databases">
        <title>The genomes of Aspergillus section Nigri reveals drivers in fungal speciation.</title>
        <authorList>
            <consortium name="DOE Joint Genome Institute"/>
            <person name="Vesth T.C."/>
            <person name="Nybo J."/>
            <person name="Theobald S."/>
            <person name="Brandl J."/>
            <person name="Frisvad J.C."/>
            <person name="Nielsen K.F."/>
            <person name="Lyhne E.K."/>
            <person name="Kogle M.E."/>
            <person name="Kuo A."/>
            <person name="Riley R."/>
            <person name="Clum A."/>
            <person name="Nolan M."/>
            <person name="Lipzen A."/>
            <person name="Salamov A."/>
            <person name="Henrissat B."/>
            <person name="Wiebenga A."/>
            <person name="De vries R.P."/>
            <person name="Grigoriev I.V."/>
            <person name="Mortensen U.H."/>
            <person name="Andersen M.R."/>
            <person name="Baker S.E."/>
        </authorList>
    </citation>
    <scope>NUCLEOTIDE SEQUENCE [LARGE SCALE GENOMIC DNA]</scope>
    <source>
        <strain evidence="2 3">CBS 101889</strain>
    </source>
</reference>
<dbReference type="EMBL" id="KZ824310">
    <property type="protein sequence ID" value="RAL08751.1"/>
    <property type="molecule type" value="Genomic_DNA"/>
</dbReference>
<protein>
    <submittedName>
        <fullName evidence="2">Uncharacterized protein</fullName>
    </submittedName>
</protein>
<evidence type="ECO:0000313" key="2">
    <source>
        <dbReference type="EMBL" id="RAL08751.1"/>
    </source>
</evidence>
<organism evidence="2 3">
    <name type="scientific">Aspergillus homomorphus (strain CBS 101889)</name>
    <dbReference type="NCBI Taxonomy" id="1450537"/>
    <lineage>
        <taxon>Eukaryota</taxon>
        <taxon>Fungi</taxon>
        <taxon>Dikarya</taxon>
        <taxon>Ascomycota</taxon>
        <taxon>Pezizomycotina</taxon>
        <taxon>Eurotiomycetes</taxon>
        <taxon>Eurotiomycetidae</taxon>
        <taxon>Eurotiales</taxon>
        <taxon>Aspergillaceae</taxon>
        <taxon>Aspergillus</taxon>
        <taxon>Aspergillus subgen. Circumdati</taxon>
    </lineage>
</organism>
<dbReference type="AlphaFoldDB" id="A0A395HLE4"/>
<dbReference type="RefSeq" id="XP_025547905.1">
    <property type="nucleotide sequence ID" value="XM_025697253.1"/>
</dbReference>